<reference evidence="9 10" key="1">
    <citation type="submission" date="2017-11" db="EMBL/GenBank/DDBJ databases">
        <title>Genomic Encyclopedia of Archaeal and Bacterial Type Strains, Phase II (KMG-II): From Individual Species to Whole Genera.</title>
        <authorList>
            <person name="Goeker M."/>
        </authorList>
    </citation>
    <scope>NUCLEOTIDE SEQUENCE [LARGE SCALE GENOMIC DNA]</scope>
    <source>
        <strain evidence="9 10">DSM 27763</strain>
    </source>
</reference>
<feature type="transmembrane region" description="Helical" evidence="7">
    <location>
        <begin position="252"/>
        <end position="274"/>
    </location>
</feature>
<evidence type="ECO:0000256" key="6">
    <source>
        <dbReference type="ARBA" id="ARBA00023136"/>
    </source>
</evidence>
<organism evidence="9 10">
    <name type="scientific">Mumia flava</name>
    <dbReference type="NCBI Taxonomy" id="1348852"/>
    <lineage>
        <taxon>Bacteria</taxon>
        <taxon>Bacillati</taxon>
        <taxon>Actinomycetota</taxon>
        <taxon>Actinomycetes</taxon>
        <taxon>Propionibacteriales</taxon>
        <taxon>Nocardioidaceae</taxon>
        <taxon>Mumia</taxon>
    </lineage>
</organism>
<evidence type="ECO:0000256" key="3">
    <source>
        <dbReference type="ARBA" id="ARBA00022475"/>
    </source>
</evidence>
<evidence type="ECO:0000256" key="2">
    <source>
        <dbReference type="ARBA" id="ARBA00022448"/>
    </source>
</evidence>
<sequence length="312" mass="32628">MTILAENVEGTFIPRINVGDWFTDLFDWITDNFSGFFSTVSDMIEGSVDGIITVLDTPGPVLMAVVFALLAWLAHGWKLALGSLLGLLFIISVDQWTNAMETLALVAVATVIALVIGIPLGIWASRSPRVSAVVKPVMDLLQTMPAFVWLIPVVTLFSIGEAAGVVATVIFCVAPAVRLTELGIRQVDSEVVEAGQAFGSSSGQILRGIQIPLAMPTIMAGVNQVIMLALSMAVIAGLVGAGGLGGEVTSSIATLDLGLGFEAGLSVVALAIYLDRVTASIGQNRGQRPNALSVLKERYRSARAMASSAGTS</sequence>
<gene>
    <name evidence="9" type="ORF">CLV56_0596</name>
</gene>
<comment type="caution">
    <text evidence="9">The sequence shown here is derived from an EMBL/GenBank/DDBJ whole genome shotgun (WGS) entry which is preliminary data.</text>
</comment>
<dbReference type="InterPro" id="IPR000515">
    <property type="entry name" value="MetI-like"/>
</dbReference>
<comment type="subcellular location">
    <subcellularLocation>
        <location evidence="7">Cell membrane</location>
        <topology evidence="7">Multi-pass membrane protein</topology>
    </subcellularLocation>
    <subcellularLocation>
        <location evidence="1">Membrane</location>
        <topology evidence="1">Multi-pass membrane protein</topology>
    </subcellularLocation>
</comment>
<keyword evidence="6 7" id="KW-0472">Membrane</keyword>
<evidence type="ECO:0000313" key="9">
    <source>
        <dbReference type="EMBL" id="PJJ56390.1"/>
    </source>
</evidence>
<name>A0A0B2BLI1_9ACTN</name>
<dbReference type="GO" id="GO:0015871">
    <property type="term" value="P:choline transport"/>
    <property type="evidence" value="ECO:0007669"/>
    <property type="project" value="TreeGrafter"/>
</dbReference>
<feature type="transmembrane region" description="Helical" evidence="7">
    <location>
        <begin position="225"/>
        <end position="246"/>
    </location>
</feature>
<keyword evidence="10" id="KW-1185">Reference proteome</keyword>
<keyword evidence="2 7" id="KW-0813">Transport</keyword>
<dbReference type="PROSITE" id="PS50928">
    <property type="entry name" value="ABC_TM1"/>
    <property type="match status" value="1"/>
</dbReference>
<dbReference type="GO" id="GO:0005275">
    <property type="term" value="F:amine transmembrane transporter activity"/>
    <property type="evidence" value="ECO:0007669"/>
    <property type="project" value="TreeGrafter"/>
</dbReference>
<dbReference type="Gene3D" id="1.10.3720.10">
    <property type="entry name" value="MetI-like"/>
    <property type="match status" value="1"/>
</dbReference>
<dbReference type="SUPFAM" id="SSF161098">
    <property type="entry name" value="MetI-like"/>
    <property type="match status" value="1"/>
</dbReference>
<proteinExistence type="inferred from homology"/>
<dbReference type="Pfam" id="PF00528">
    <property type="entry name" value="BPD_transp_1"/>
    <property type="match status" value="1"/>
</dbReference>
<dbReference type="InterPro" id="IPR035906">
    <property type="entry name" value="MetI-like_sf"/>
</dbReference>
<dbReference type="GO" id="GO:0031460">
    <property type="term" value="P:glycine betaine transport"/>
    <property type="evidence" value="ECO:0007669"/>
    <property type="project" value="TreeGrafter"/>
</dbReference>
<feature type="transmembrane region" description="Helical" evidence="7">
    <location>
        <begin position="103"/>
        <end position="126"/>
    </location>
</feature>
<feature type="domain" description="ABC transmembrane type-1" evidence="8">
    <location>
        <begin position="99"/>
        <end position="278"/>
    </location>
</feature>
<keyword evidence="4 7" id="KW-0812">Transmembrane</keyword>
<evidence type="ECO:0000313" key="10">
    <source>
        <dbReference type="Proteomes" id="UP000230842"/>
    </source>
</evidence>
<dbReference type="PANTHER" id="PTHR47737:SF1">
    <property type="entry name" value="GLYCINE BETAINE_PROLINE BETAINE TRANSPORT SYSTEM PERMEASE PROTEIN PROW"/>
    <property type="match status" value="1"/>
</dbReference>
<feature type="transmembrane region" description="Helical" evidence="7">
    <location>
        <begin position="146"/>
        <end position="177"/>
    </location>
</feature>
<feature type="transmembrane region" description="Helical" evidence="7">
    <location>
        <begin position="61"/>
        <end position="91"/>
    </location>
</feature>
<evidence type="ECO:0000256" key="5">
    <source>
        <dbReference type="ARBA" id="ARBA00022989"/>
    </source>
</evidence>
<keyword evidence="3" id="KW-1003">Cell membrane</keyword>
<dbReference type="PANTHER" id="PTHR47737">
    <property type="entry name" value="GLYCINE BETAINE/PROLINE BETAINE TRANSPORT SYSTEM PERMEASE PROTEIN PROW"/>
    <property type="match status" value="1"/>
</dbReference>
<dbReference type="GO" id="GO:0043190">
    <property type="term" value="C:ATP-binding cassette (ABC) transporter complex"/>
    <property type="evidence" value="ECO:0007669"/>
    <property type="project" value="TreeGrafter"/>
</dbReference>
<dbReference type="CDD" id="cd06261">
    <property type="entry name" value="TM_PBP2"/>
    <property type="match status" value="1"/>
</dbReference>
<accession>A0A0B2BLI1</accession>
<dbReference type="FunFam" id="1.10.3720.10:FF:000001">
    <property type="entry name" value="Glycine betaine ABC transporter, permease"/>
    <property type="match status" value="1"/>
</dbReference>
<protein>
    <submittedName>
        <fullName evidence="9">Glycine betaine/proline transport system permease protein</fullName>
    </submittedName>
</protein>
<evidence type="ECO:0000256" key="1">
    <source>
        <dbReference type="ARBA" id="ARBA00004141"/>
    </source>
</evidence>
<comment type="similarity">
    <text evidence="7">Belongs to the binding-protein-dependent transport system permease family.</text>
</comment>
<dbReference type="OrthoDB" id="9815258at2"/>
<evidence type="ECO:0000259" key="8">
    <source>
        <dbReference type="PROSITE" id="PS50928"/>
    </source>
</evidence>
<dbReference type="EMBL" id="PGEZ01000001">
    <property type="protein sequence ID" value="PJJ56390.1"/>
    <property type="molecule type" value="Genomic_DNA"/>
</dbReference>
<evidence type="ECO:0000256" key="7">
    <source>
        <dbReference type="RuleBase" id="RU363032"/>
    </source>
</evidence>
<dbReference type="AlphaFoldDB" id="A0A0B2BLI1"/>
<evidence type="ECO:0000256" key="4">
    <source>
        <dbReference type="ARBA" id="ARBA00022692"/>
    </source>
</evidence>
<dbReference type="RefSeq" id="WP_039348624.1">
    <property type="nucleotide sequence ID" value="NZ_PGEZ01000001.1"/>
</dbReference>
<keyword evidence="5 7" id="KW-1133">Transmembrane helix</keyword>
<dbReference type="Proteomes" id="UP000230842">
    <property type="component" value="Unassembled WGS sequence"/>
</dbReference>
<dbReference type="GO" id="GO:0015226">
    <property type="term" value="F:carnitine transmembrane transporter activity"/>
    <property type="evidence" value="ECO:0007669"/>
    <property type="project" value="TreeGrafter"/>
</dbReference>